<organism evidence="2 3">
    <name type="scientific">Myxococcus fulvus</name>
    <dbReference type="NCBI Taxonomy" id="33"/>
    <lineage>
        <taxon>Bacteria</taxon>
        <taxon>Pseudomonadati</taxon>
        <taxon>Myxococcota</taxon>
        <taxon>Myxococcia</taxon>
        <taxon>Myxococcales</taxon>
        <taxon>Cystobacterineae</taxon>
        <taxon>Myxococcaceae</taxon>
        <taxon>Myxococcus</taxon>
    </lineage>
</organism>
<comment type="caution">
    <text evidence="2">The sequence shown here is derived from an EMBL/GenBank/DDBJ whole genome shotgun (WGS) entry which is preliminary data.</text>
</comment>
<evidence type="ECO:0000313" key="2">
    <source>
        <dbReference type="EMBL" id="SEU25596.1"/>
    </source>
</evidence>
<feature type="signal peptide" evidence="1">
    <location>
        <begin position="1"/>
        <end position="34"/>
    </location>
</feature>
<reference evidence="2 3" key="1">
    <citation type="submission" date="2016-10" db="EMBL/GenBank/DDBJ databases">
        <authorList>
            <person name="Varghese N."/>
            <person name="Submissions S."/>
        </authorList>
    </citation>
    <scope>NUCLEOTIDE SEQUENCE [LARGE SCALE GENOMIC DNA]</scope>
    <source>
        <strain evidence="2 3">DSM 16525</strain>
    </source>
</reference>
<protein>
    <recommendedName>
        <fullName evidence="4">Outer membrane protein beta-barrel domain-containing protein</fullName>
    </recommendedName>
</protein>
<sequence length="240" mass="26953">MGVAWRQTPPSNRSDPLKRIALAVLLLLAPAVHAQVEHDPAPKNALWLSPVTHLSLLLAGPMTERLHLAIPVGFGRRFSESTTGVLEVTPMMTAGRCDFEPSRCSKMRQLKVTLGVAWKPSPRPRGQGFFLQPRLSGTWSRETQRYRPNGRNYSLEYEDEQGFQVTFGLDVGYRAVTRGQSFFFEPLVGLGVGYSFNQRRDTVDIGAQYAFIRNSHDVVARGDRAIFDVDMDLVRIGFLF</sequence>
<keyword evidence="3" id="KW-1185">Reference proteome</keyword>
<name>A0ABY1CNG5_MYXFU</name>
<evidence type="ECO:0000256" key="1">
    <source>
        <dbReference type="SAM" id="SignalP"/>
    </source>
</evidence>
<feature type="chain" id="PRO_5047114162" description="Outer membrane protein beta-barrel domain-containing protein" evidence="1">
    <location>
        <begin position="35"/>
        <end position="240"/>
    </location>
</feature>
<proteinExistence type="predicted"/>
<keyword evidence="1" id="KW-0732">Signal</keyword>
<accession>A0ABY1CNG5</accession>
<evidence type="ECO:0000313" key="3">
    <source>
        <dbReference type="Proteomes" id="UP000183760"/>
    </source>
</evidence>
<dbReference type="EMBL" id="FOIB01000007">
    <property type="protein sequence ID" value="SEU25596.1"/>
    <property type="molecule type" value="Genomic_DNA"/>
</dbReference>
<gene>
    <name evidence="2" type="ORF">SAMN05443572_107129</name>
</gene>
<evidence type="ECO:0008006" key="4">
    <source>
        <dbReference type="Google" id="ProtNLM"/>
    </source>
</evidence>
<dbReference type="Proteomes" id="UP000183760">
    <property type="component" value="Unassembled WGS sequence"/>
</dbReference>